<evidence type="ECO:0000256" key="1">
    <source>
        <dbReference type="SAM" id="MobiDB-lite"/>
    </source>
</evidence>
<feature type="compositionally biased region" description="Acidic residues" evidence="1">
    <location>
        <begin position="163"/>
        <end position="173"/>
    </location>
</feature>
<dbReference type="OrthoDB" id="4106209at2759"/>
<evidence type="ECO:0000313" key="2">
    <source>
        <dbReference type="EMBL" id="CAF9935692.1"/>
    </source>
</evidence>
<organism evidence="2 3">
    <name type="scientific">Heterodermia speciosa</name>
    <dbReference type="NCBI Taxonomy" id="116794"/>
    <lineage>
        <taxon>Eukaryota</taxon>
        <taxon>Fungi</taxon>
        <taxon>Dikarya</taxon>
        <taxon>Ascomycota</taxon>
        <taxon>Pezizomycotina</taxon>
        <taxon>Lecanoromycetes</taxon>
        <taxon>OSLEUM clade</taxon>
        <taxon>Lecanoromycetidae</taxon>
        <taxon>Caliciales</taxon>
        <taxon>Physciaceae</taxon>
        <taxon>Heterodermia</taxon>
    </lineage>
</organism>
<evidence type="ECO:0000313" key="3">
    <source>
        <dbReference type="Proteomes" id="UP000664521"/>
    </source>
</evidence>
<name>A0A8H3IPM4_9LECA</name>
<protein>
    <submittedName>
        <fullName evidence="2">Uncharacterized protein</fullName>
    </submittedName>
</protein>
<dbReference type="Proteomes" id="UP000664521">
    <property type="component" value="Unassembled WGS sequence"/>
</dbReference>
<dbReference type="EMBL" id="CAJPDS010000085">
    <property type="protein sequence ID" value="CAF9935692.1"/>
    <property type="molecule type" value="Genomic_DNA"/>
</dbReference>
<feature type="region of interest" description="Disordered" evidence="1">
    <location>
        <begin position="144"/>
        <end position="173"/>
    </location>
</feature>
<gene>
    <name evidence="2" type="ORF">HETSPECPRED_009864</name>
</gene>
<sequence length="291" mass="32414">MRKPAIASLVYIRLFPTPKATDPATFQAHVTRNIVQEVRAETTCYYGAIDCLEAQYPGLDYTNPAHRSRLTRFAYHRRMFRVFDELRLTPDEIQDLCRWEGTKSAREKYEKDHSCTIRDTTWDDVEVEPPRPASAFRAQLHGAEDNHLSLKNMDEDGTTSVREDDEVENSDADDIIEEDDSEDELQRSIGVDLNRHLLAATAARARGEQVVLDADWEQWLKEAAERGASEAASLAGVGSSQGAPNNLGLYGQQMSPLFRSTTQQQLGVLSAPQYAAYSATTSSTPPAGTAM</sequence>
<accession>A0A8H3IPM4</accession>
<proteinExistence type="predicted"/>
<feature type="compositionally biased region" description="Basic and acidic residues" evidence="1">
    <location>
        <begin position="144"/>
        <end position="154"/>
    </location>
</feature>
<comment type="caution">
    <text evidence="2">The sequence shown here is derived from an EMBL/GenBank/DDBJ whole genome shotgun (WGS) entry which is preliminary data.</text>
</comment>
<dbReference type="AlphaFoldDB" id="A0A8H3IPM4"/>
<keyword evidence="3" id="KW-1185">Reference proteome</keyword>
<reference evidence="2" key="1">
    <citation type="submission" date="2021-03" db="EMBL/GenBank/DDBJ databases">
        <authorList>
            <person name="Tagirdzhanova G."/>
        </authorList>
    </citation>
    <scope>NUCLEOTIDE SEQUENCE</scope>
</reference>